<dbReference type="SUPFAM" id="SSF56784">
    <property type="entry name" value="HAD-like"/>
    <property type="match status" value="1"/>
</dbReference>
<dbReference type="NCBIfam" id="TIGR01484">
    <property type="entry name" value="HAD-SF-IIB"/>
    <property type="match status" value="1"/>
</dbReference>
<dbReference type="GO" id="GO:0016787">
    <property type="term" value="F:hydrolase activity"/>
    <property type="evidence" value="ECO:0007669"/>
    <property type="project" value="UniProtKB-KW"/>
</dbReference>
<gene>
    <name evidence="1" type="ORF">AB3X52_09395</name>
</gene>
<dbReference type="PANTHER" id="PTHR10000:SF8">
    <property type="entry name" value="HAD SUPERFAMILY HYDROLASE-LIKE, TYPE 3"/>
    <property type="match status" value="1"/>
</dbReference>
<dbReference type="PROSITE" id="PS01229">
    <property type="entry name" value="COF_2"/>
    <property type="match status" value="1"/>
</dbReference>
<keyword evidence="2" id="KW-1185">Reference proteome</keyword>
<dbReference type="Proteomes" id="UP001556631">
    <property type="component" value="Unassembled WGS sequence"/>
</dbReference>
<organism evidence="1 2">
    <name type="scientific">Nocardioides eburneus</name>
    <dbReference type="NCBI Taxonomy" id="3231482"/>
    <lineage>
        <taxon>Bacteria</taxon>
        <taxon>Bacillati</taxon>
        <taxon>Actinomycetota</taxon>
        <taxon>Actinomycetes</taxon>
        <taxon>Propionibacteriales</taxon>
        <taxon>Nocardioidaceae</taxon>
        <taxon>Nocardioides</taxon>
    </lineage>
</organism>
<protein>
    <submittedName>
        <fullName evidence="1">HAD family hydrolase</fullName>
        <ecNumber evidence="1">3.1.3.-</ecNumber>
    </submittedName>
</protein>
<dbReference type="Gene3D" id="3.30.1240.10">
    <property type="match status" value="1"/>
</dbReference>
<dbReference type="InterPro" id="IPR023214">
    <property type="entry name" value="HAD_sf"/>
</dbReference>
<dbReference type="PANTHER" id="PTHR10000">
    <property type="entry name" value="PHOSPHOSERINE PHOSPHATASE"/>
    <property type="match status" value="1"/>
</dbReference>
<dbReference type="InterPro" id="IPR036412">
    <property type="entry name" value="HAD-like_sf"/>
</dbReference>
<dbReference type="EC" id="3.1.3.-" evidence="1"/>
<sequence length="297" mass="31651">MTSAGWAGATGVNGDGWRPQVVALDIDGTLLKWVEGSGAAHEEVAPAVRDAVRRAYAAGAHVVLASGRSPHGMTKVADLLGLPDAELRDGDRLWIVASNGAVILRYPPVDVVHEETFDAREAVQQILERRPSVLVAVEERGIGYRINDHFPPGELSGDMVVTPVEELVAHPVSRVIIRDPEATAEEFVELGRSLGLHGISYVVGWTAWLDLTPVGVSKASGLSYVCDQLDLEPSDVLAIGDGRNDIEMLTWAGRGVAMGQAIPEVVEVADDVTATVDDDGAAAELARWFPTAEQVEV</sequence>
<evidence type="ECO:0000313" key="2">
    <source>
        <dbReference type="Proteomes" id="UP001556631"/>
    </source>
</evidence>
<keyword evidence="1" id="KW-0378">Hydrolase</keyword>
<accession>A0ABV3T0Q6</accession>
<dbReference type="RefSeq" id="WP_367993591.1">
    <property type="nucleotide sequence ID" value="NZ_JBFPJR010000013.1"/>
</dbReference>
<dbReference type="InterPro" id="IPR006379">
    <property type="entry name" value="HAD-SF_hydro_IIB"/>
</dbReference>
<dbReference type="Gene3D" id="3.40.50.1000">
    <property type="entry name" value="HAD superfamily/HAD-like"/>
    <property type="match status" value="1"/>
</dbReference>
<comment type="caution">
    <text evidence="1">The sequence shown here is derived from an EMBL/GenBank/DDBJ whole genome shotgun (WGS) entry which is preliminary data.</text>
</comment>
<evidence type="ECO:0000313" key="1">
    <source>
        <dbReference type="EMBL" id="MEX0427833.1"/>
    </source>
</evidence>
<dbReference type="EMBL" id="JBFPJR010000013">
    <property type="protein sequence ID" value="MEX0427833.1"/>
    <property type="molecule type" value="Genomic_DNA"/>
</dbReference>
<dbReference type="Pfam" id="PF08282">
    <property type="entry name" value="Hydrolase_3"/>
    <property type="match status" value="1"/>
</dbReference>
<proteinExistence type="predicted"/>
<reference evidence="1 2" key="1">
    <citation type="submission" date="2024-07" db="EMBL/GenBank/DDBJ databases">
        <authorList>
            <person name="Lee S."/>
            <person name="Kang M."/>
        </authorList>
    </citation>
    <scope>NUCLEOTIDE SEQUENCE [LARGE SCALE GENOMIC DNA]</scope>
    <source>
        <strain evidence="1 2">DS6</strain>
    </source>
</reference>
<name>A0ABV3T0Q6_9ACTN</name>